<keyword evidence="2" id="KW-1185">Reference proteome</keyword>
<protein>
    <submittedName>
        <fullName evidence="1">Uncharacterized protein</fullName>
    </submittedName>
</protein>
<dbReference type="EMBL" id="JABELV010000007">
    <property type="protein sequence ID" value="KAG7571435.1"/>
    <property type="molecule type" value="Genomic_DNA"/>
</dbReference>
<proteinExistence type="predicted"/>
<comment type="caution">
    <text evidence="1">The sequence shown here is derived from an EMBL/GenBank/DDBJ whole genome shotgun (WGS) entry which is preliminary data.</text>
</comment>
<name>A0A8K0NQR6_9TREE</name>
<gene>
    <name evidence="1" type="ORF">FFLO_00618</name>
</gene>
<organism evidence="1 2">
    <name type="scientific">Filobasidium floriforme</name>
    <dbReference type="NCBI Taxonomy" id="5210"/>
    <lineage>
        <taxon>Eukaryota</taxon>
        <taxon>Fungi</taxon>
        <taxon>Dikarya</taxon>
        <taxon>Basidiomycota</taxon>
        <taxon>Agaricomycotina</taxon>
        <taxon>Tremellomycetes</taxon>
        <taxon>Filobasidiales</taxon>
        <taxon>Filobasidiaceae</taxon>
        <taxon>Filobasidium</taxon>
    </lineage>
</organism>
<dbReference type="Proteomes" id="UP000812966">
    <property type="component" value="Unassembled WGS sequence"/>
</dbReference>
<reference evidence="1" key="1">
    <citation type="submission" date="2020-04" db="EMBL/GenBank/DDBJ databases">
        <title>Analysis of mating type loci in Filobasidium floriforme.</title>
        <authorList>
            <person name="Nowrousian M."/>
        </authorList>
    </citation>
    <scope>NUCLEOTIDE SEQUENCE</scope>
    <source>
        <strain evidence="1">CBS 6242</strain>
    </source>
</reference>
<evidence type="ECO:0000313" key="1">
    <source>
        <dbReference type="EMBL" id="KAG7571435.1"/>
    </source>
</evidence>
<dbReference type="AlphaFoldDB" id="A0A8K0NQR6"/>
<evidence type="ECO:0000313" key="2">
    <source>
        <dbReference type="Proteomes" id="UP000812966"/>
    </source>
</evidence>
<sequence length="885" mass="98852">MSGGAVRIGIRPFSRYIFIGARARTRSCAPCCPATKGLGRPIQQESIRWSSVKVARIEEDEEDAEFDLQVNDRRWVPEAMLAEANQPSSSQLVPEKFSGNGDIFESIAASSLTHGELAGPPTTAQYYSVDGVSIEDLKADTPARKTALLAMQALRADSPLADRLETKHFEIIFSQLYGEDVFTELRQADPNVSSTGMQRSRKQRQRALRYSLALLSQLQTMRRPRTQEMYRTILRHCVHVGKPDMAAAVLAGLVEEWILEGRVAEVGVDTTLFGEGGVPAVPQQSAGTGGSETDATAADLQVAAVEQAARTRRMKQIIDGWFEGVRTWRLPGEGMAPLDKLKLWHPKTLKLQEKMKNFPFPSPTSPPSLVPPPNAEMLDIIISSLTYHPAVSWGSARGGRSQDPVLASQNRPYRRSARALAILGNTILSRTLPVTALKSLFQAMRKMSIEVPVYPTTIKWQRIPIANRSEFSAGTHIHAALMSLLWSPPSLNFPHGRWASYRLPPLTLTSTRVLLHYAVKALPSGATIVNFFRHIKSAFGIGMLSKEKLGPPVDEQAGHWKGFFRVNKIDEQLQVMERNAGSVEIPEPPLKDEDVIFKLRLIQDGNKAEIESIVYKAFPFLDVHNYRTLPKDADYAILHREQHRRTRLAGMAKRRSPWIFVACLNALQRTRSTPLAERLYLLALRAERDSAWPSRGVRKESSDPDTWFLPIEGHTAMLQLYSQEQRDGLSSNSAKQSSSRFRGLDYNKAVGMTSTKSLVTPQLAAWQSAGSIVRYVLDAAAQLKLDQAEIQTMKQKSSDFEWSIRSPPLPDSELLSLAIRMSANQLTAWSQGKTSPEEINRIGRMITRIYNASNDYQVKLPRSTWNDLTNIRREARQAFNSLSPS</sequence>
<accession>A0A8K0NQR6</accession>